<gene>
    <name evidence="6" type="ORF">LZC94_12295</name>
</gene>
<evidence type="ECO:0000313" key="7">
    <source>
        <dbReference type="Proteomes" id="UP001370348"/>
    </source>
</evidence>
<evidence type="ECO:0000259" key="5">
    <source>
        <dbReference type="PROSITE" id="PS50931"/>
    </source>
</evidence>
<feature type="domain" description="HTH lysR-type" evidence="5">
    <location>
        <begin position="1"/>
        <end position="59"/>
    </location>
</feature>
<dbReference type="InterPro" id="IPR005119">
    <property type="entry name" value="LysR_subst-bd"/>
</dbReference>
<keyword evidence="4" id="KW-0804">Transcription</keyword>
<evidence type="ECO:0000256" key="2">
    <source>
        <dbReference type="ARBA" id="ARBA00023015"/>
    </source>
</evidence>
<dbReference type="EMBL" id="CP089984">
    <property type="protein sequence ID" value="WXB18027.1"/>
    <property type="molecule type" value="Genomic_DNA"/>
</dbReference>
<evidence type="ECO:0000256" key="4">
    <source>
        <dbReference type="ARBA" id="ARBA00023163"/>
    </source>
</evidence>
<dbReference type="PROSITE" id="PS50931">
    <property type="entry name" value="HTH_LYSR"/>
    <property type="match status" value="1"/>
</dbReference>
<dbReference type="Pfam" id="PF03466">
    <property type="entry name" value="LysR_substrate"/>
    <property type="match status" value="1"/>
</dbReference>
<dbReference type="Gene3D" id="3.40.190.290">
    <property type="match status" value="1"/>
</dbReference>
<dbReference type="InterPro" id="IPR036390">
    <property type="entry name" value="WH_DNA-bd_sf"/>
</dbReference>
<protein>
    <submittedName>
        <fullName evidence="6">LysR family transcriptional regulator</fullName>
    </submittedName>
</protein>
<dbReference type="RefSeq" id="WP_394827667.1">
    <property type="nucleotide sequence ID" value="NZ_CP089984.1"/>
</dbReference>
<dbReference type="InterPro" id="IPR058163">
    <property type="entry name" value="LysR-type_TF_proteobact-type"/>
</dbReference>
<comment type="similarity">
    <text evidence="1">Belongs to the LysR transcriptional regulatory family.</text>
</comment>
<dbReference type="InterPro" id="IPR000847">
    <property type="entry name" value="LysR_HTH_N"/>
</dbReference>
<evidence type="ECO:0000256" key="3">
    <source>
        <dbReference type="ARBA" id="ARBA00023125"/>
    </source>
</evidence>
<dbReference type="PANTHER" id="PTHR30537">
    <property type="entry name" value="HTH-TYPE TRANSCRIPTIONAL REGULATOR"/>
    <property type="match status" value="1"/>
</dbReference>
<proteinExistence type="inferred from homology"/>
<dbReference type="CDD" id="cd08476">
    <property type="entry name" value="PBP2_CrgA_like_7"/>
    <property type="match status" value="1"/>
</dbReference>
<evidence type="ECO:0000313" key="6">
    <source>
        <dbReference type="EMBL" id="WXB18027.1"/>
    </source>
</evidence>
<dbReference type="Pfam" id="PF00126">
    <property type="entry name" value="HTH_1"/>
    <property type="match status" value="1"/>
</dbReference>
<dbReference type="Proteomes" id="UP001370348">
    <property type="component" value="Chromosome"/>
</dbReference>
<dbReference type="SUPFAM" id="SSF46785">
    <property type="entry name" value="Winged helix' DNA-binding domain"/>
    <property type="match status" value="1"/>
</dbReference>
<dbReference type="SUPFAM" id="SSF53850">
    <property type="entry name" value="Periplasmic binding protein-like II"/>
    <property type="match status" value="1"/>
</dbReference>
<keyword evidence="7" id="KW-1185">Reference proteome</keyword>
<accession>A0ABZ2M6I5</accession>
<keyword evidence="2" id="KW-0805">Transcription regulation</keyword>
<keyword evidence="3" id="KW-0238">DNA-binding</keyword>
<evidence type="ECO:0000256" key="1">
    <source>
        <dbReference type="ARBA" id="ARBA00009437"/>
    </source>
</evidence>
<reference evidence="6 7" key="1">
    <citation type="submission" date="2021-12" db="EMBL/GenBank/DDBJ databases">
        <title>Discovery of the Pendulisporaceae a myxobacterial family with distinct sporulation behavior and unique specialized metabolism.</title>
        <authorList>
            <person name="Garcia R."/>
            <person name="Popoff A."/>
            <person name="Bader C.D."/>
            <person name="Loehr J."/>
            <person name="Walesch S."/>
            <person name="Walt C."/>
            <person name="Boldt J."/>
            <person name="Bunk B."/>
            <person name="Haeckl F.J.F.P.J."/>
            <person name="Gunesch A.P."/>
            <person name="Birkelbach J."/>
            <person name="Nuebel U."/>
            <person name="Pietschmann T."/>
            <person name="Bach T."/>
            <person name="Mueller R."/>
        </authorList>
    </citation>
    <scope>NUCLEOTIDE SEQUENCE [LARGE SCALE GENOMIC DNA]</scope>
    <source>
        <strain evidence="6 7">MSr11954</strain>
    </source>
</reference>
<dbReference type="Gene3D" id="1.10.10.10">
    <property type="entry name" value="Winged helix-like DNA-binding domain superfamily/Winged helix DNA-binding domain"/>
    <property type="match status" value="1"/>
</dbReference>
<organism evidence="6 7">
    <name type="scientific">Pendulispora albinea</name>
    <dbReference type="NCBI Taxonomy" id="2741071"/>
    <lineage>
        <taxon>Bacteria</taxon>
        <taxon>Pseudomonadati</taxon>
        <taxon>Myxococcota</taxon>
        <taxon>Myxococcia</taxon>
        <taxon>Myxococcales</taxon>
        <taxon>Sorangiineae</taxon>
        <taxon>Pendulisporaceae</taxon>
        <taxon>Pendulispora</taxon>
    </lineage>
</organism>
<name>A0ABZ2M6I5_9BACT</name>
<sequence>MDSLGALNAFVQAAEARSFTEAGRQLGVSSSAIGKAIARLEERLRVRLFHRSTRTITLTPEGALFLERCRRIFSEVEAAELELAQTQGAPRGKLRVSMPLAGMLMMPALSAFMRAYPDVELDVDFSDRFVDIIEEGFDAVVRAGEIDDSRLMNRTLGIFRLKLVGSPDYFARRGTPQKPDDLRSHACLLHRYATSGKFERWPLRRGRRDVDLELPATAVVNTIEPLIAMAEQGLGIACLPDFGVRRQLEAGTLVTVLDPYVHHEGIFRMLWPSSRYLSPKLRVFVDFMAERLFATESELDGRKT</sequence>
<dbReference type="InterPro" id="IPR036388">
    <property type="entry name" value="WH-like_DNA-bd_sf"/>
</dbReference>
<dbReference type="PANTHER" id="PTHR30537:SF72">
    <property type="entry name" value="LYSR FAMILY TRANSCRIPTIONAL REGULATOR"/>
    <property type="match status" value="1"/>
</dbReference>